<dbReference type="GO" id="GO:0016491">
    <property type="term" value="F:oxidoreductase activity"/>
    <property type="evidence" value="ECO:0007669"/>
    <property type="project" value="UniProtKB-KW"/>
</dbReference>
<keyword evidence="1" id="KW-0004">4Fe-4S</keyword>
<dbReference type="Proteomes" id="UP000838763">
    <property type="component" value="Unassembled WGS sequence"/>
</dbReference>
<evidence type="ECO:0000256" key="5">
    <source>
        <dbReference type="ARBA" id="ARBA00023014"/>
    </source>
</evidence>
<dbReference type="OrthoDB" id="10264636at2759"/>
<proteinExistence type="predicted"/>
<reference evidence="7" key="1">
    <citation type="submission" date="2022-11" db="EMBL/GenBank/DDBJ databases">
        <authorList>
            <person name="Scott C."/>
            <person name="Bruce N."/>
        </authorList>
    </citation>
    <scope>NUCLEOTIDE SEQUENCE</scope>
</reference>
<keyword evidence="8" id="KW-1185">Reference proteome</keyword>
<dbReference type="AlphaFoldDB" id="A0A9P1H2D7"/>
<dbReference type="Gene3D" id="3.50.50.60">
    <property type="entry name" value="FAD/NAD(P)-binding domain"/>
    <property type="match status" value="1"/>
</dbReference>
<evidence type="ECO:0000256" key="1">
    <source>
        <dbReference type="ARBA" id="ARBA00022485"/>
    </source>
</evidence>
<accession>A0A9P1H2D7</accession>
<dbReference type="InterPro" id="IPR036188">
    <property type="entry name" value="FAD/NAD-bd_sf"/>
</dbReference>
<dbReference type="GO" id="GO:0046872">
    <property type="term" value="F:metal ion binding"/>
    <property type="evidence" value="ECO:0007669"/>
    <property type="project" value="UniProtKB-KW"/>
</dbReference>
<comment type="caution">
    <text evidence="7">The sequence shown here is derived from an EMBL/GenBank/DDBJ whole genome shotgun (WGS) entry which is preliminary data.</text>
</comment>
<dbReference type="EMBL" id="CALLCH030000011">
    <property type="protein sequence ID" value="CAI4214321.1"/>
    <property type="molecule type" value="Genomic_DNA"/>
</dbReference>
<name>A0A9P1H2D7_9PEZI</name>
<dbReference type="PANTHER" id="PTHR43498:SF1">
    <property type="entry name" value="COB--COM HETERODISULFIDE REDUCTASE IRON-SULFUR SUBUNIT A"/>
    <property type="match status" value="1"/>
</dbReference>
<dbReference type="Pfam" id="PF12831">
    <property type="entry name" value="FAD_oxidored"/>
    <property type="match status" value="1"/>
</dbReference>
<dbReference type="GO" id="GO:0051539">
    <property type="term" value="F:4 iron, 4 sulfur cluster binding"/>
    <property type="evidence" value="ECO:0007669"/>
    <property type="project" value="UniProtKB-KW"/>
</dbReference>
<keyword evidence="4" id="KW-0408">Iron</keyword>
<protein>
    <recommendedName>
        <fullName evidence="9">Xanthan lyase</fullName>
    </recommendedName>
</protein>
<evidence type="ECO:0000256" key="6">
    <source>
        <dbReference type="SAM" id="MobiDB-lite"/>
    </source>
</evidence>
<dbReference type="SUPFAM" id="SSF51905">
    <property type="entry name" value="FAD/NAD(P)-binding domain"/>
    <property type="match status" value="1"/>
</dbReference>
<evidence type="ECO:0000313" key="7">
    <source>
        <dbReference type="EMBL" id="CAI4214321.1"/>
    </source>
</evidence>
<keyword evidence="3" id="KW-0560">Oxidoreductase</keyword>
<evidence type="ECO:0000256" key="2">
    <source>
        <dbReference type="ARBA" id="ARBA00022723"/>
    </source>
</evidence>
<evidence type="ECO:0000256" key="4">
    <source>
        <dbReference type="ARBA" id="ARBA00023004"/>
    </source>
</evidence>
<keyword evidence="5" id="KW-0411">Iron-sulfur</keyword>
<feature type="region of interest" description="Disordered" evidence="6">
    <location>
        <begin position="518"/>
        <end position="539"/>
    </location>
</feature>
<evidence type="ECO:0000256" key="3">
    <source>
        <dbReference type="ARBA" id="ARBA00023002"/>
    </source>
</evidence>
<keyword evidence="2" id="KW-0479">Metal-binding</keyword>
<evidence type="ECO:0000313" key="8">
    <source>
        <dbReference type="Proteomes" id="UP000838763"/>
    </source>
</evidence>
<sequence>MEDVFGGIISSVIMDFAPTTLSSVFDKIGGLFNMKDSEVYPEPGTGNALGLCEWPIAKMDSSYDIVVYGSTSGAVATSIQAARLGRSVALVSPQEHIGGIQINGLGATDIDNQVEFQNSTTLGGINLELHQRISRHYGRLARLEEVVAKGIKDPEVWRFEPRVAEKVIADWLAEHASITVIKSPLAERDAVTRDGVAIKSIRLLNGRTISGKIFIEASYEGDFLAAAGISWARGREASAQYNESLAGVRSETLYRQIDVDVDPYVRPGDASSGLLYGISDEPFGQPGDGDLHLQSYSYRLPLTDDAENRVPFTEPEGYDPAHYELHRRFIRGRRVLLPAGALSTDLLGMNDEWPVASYEGRRQILKETATFTKGLLWFISTDPDVPHYRKAWSAFGYCRDEFPDNDHFPYELYVRDARRMVSDYIITESTATCRDHGGDEPLGPRSRGLLADRHAQRQARAARRASPQRGLHLQGRASMAAVWRAVRLEHQFYAIGQAAANACDIALRDGLSLQDDGGVSPFGRGLGSKSYKKEDLPRF</sequence>
<dbReference type="PANTHER" id="PTHR43498">
    <property type="entry name" value="FERREDOXIN:COB-COM HETERODISULFIDE REDUCTASE SUBUNIT A"/>
    <property type="match status" value="1"/>
</dbReference>
<evidence type="ECO:0008006" key="9">
    <source>
        <dbReference type="Google" id="ProtNLM"/>
    </source>
</evidence>
<gene>
    <name evidence="7" type="ORF">PPNO1_LOCUS4050</name>
</gene>
<dbReference type="InterPro" id="IPR039650">
    <property type="entry name" value="HdrA-like"/>
</dbReference>
<organism evidence="7 8">
    <name type="scientific">Parascedosporium putredinis</name>
    <dbReference type="NCBI Taxonomy" id="1442378"/>
    <lineage>
        <taxon>Eukaryota</taxon>
        <taxon>Fungi</taxon>
        <taxon>Dikarya</taxon>
        <taxon>Ascomycota</taxon>
        <taxon>Pezizomycotina</taxon>
        <taxon>Sordariomycetes</taxon>
        <taxon>Hypocreomycetidae</taxon>
        <taxon>Microascales</taxon>
        <taxon>Microascaceae</taxon>
        <taxon>Parascedosporium</taxon>
    </lineage>
</organism>